<organism evidence="1 2">
    <name type="scientific">Ditylenchus dipsaci</name>
    <dbReference type="NCBI Taxonomy" id="166011"/>
    <lineage>
        <taxon>Eukaryota</taxon>
        <taxon>Metazoa</taxon>
        <taxon>Ecdysozoa</taxon>
        <taxon>Nematoda</taxon>
        <taxon>Chromadorea</taxon>
        <taxon>Rhabditida</taxon>
        <taxon>Tylenchina</taxon>
        <taxon>Tylenchomorpha</taxon>
        <taxon>Sphaerularioidea</taxon>
        <taxon>Anguinidae</taxon>
        <taxon>Anguininae</taxon>
        <taxon>Ditylenchus</taxon>
    </lineage>
</organism>
<reference evidence="2" key="1">
    <citation type="submission" date="2022-11" db="UniProtKB">
        <authorList>
            <consortium name="WormBaseParasite"/>
        </authorList>
    </citation>
    <scope>IDENTIFICATION</scope>
</reference>
<dbReference type="AlphaFoldDB" id="A0A915DLR2"/>
<accession>A0A915DLR2</accession>
<dbReference type="Proteomes" id="UP000887574">
    <property type="component" value="Unplaced"/>
</dbReference>
<protein>
    <submittedName>
        <fullName evidence="2">Uncharacterized protein</fullName>
    </submittedName>
</protein>
<sequence length="124" mass="14418">MRKYDVDHYRYTHSITSAYKINYTLDYSTIEVRRQIQRSLTERNSVNLRSEDVIWIPSNETMSNNNSLDSKTMRNFVSNSSYECPAIQEMIESESLPHAGPTLVILMILMRVLALSQKQANILQ</sequence>
<proteinExistence type="predicted"/>
<name>A0A915DLR2_9BILA</name>
<dbReference type="WBParaSite" id="jg21405">
    <property type="protein sequence ID" value="jg21405"/>
    <property type="gene ID" value="jg21405"/>
</dbReference>
<evidence type="ECO:0000313" key="2">
    <source>
        <dbReference type="WBParaSite" id="jg21405"/>
    </source>
</evidence>
<keyword evidence="1" id="KW-1185">Reference proteome</keyword>
<evidence type="ECO:0000313" key="1">
    <source>
        <dbReference type="Proteomes" id="UP000887574"/>
    </source>
</evidence>